<keyword evidence="3" id="KW-0813">Transport</keyword>
<dbReference type="GO" id="GO:0005794">
    <property type="term" value="C:Golgi apparatus"/>
    <property type="evidence" value="ECO:0007669"/>
    <property type="project" value="UniProtKB-SubCell"/>
</dbReference>
<dbReference type="SMART" id="SM00177">
    <property type="entry name" value="ARF"/>
    <property type="match status" value="1"/>
</dbReference>
<comment type="similarity">
    <text evidence="2 13">Belongs to the small GTPase superfamily. Arf family.</text>
</comment>
<evidence type="ECO:0000256" key="10">
    <source>
        <dbReference type="ARBA" id="ARBA00023288"/>
    </source>
</evidence>
<keyword evidence="4" id="KW-0519">Myristate</keyword>
<evidence type="ECO:0000256" key="3">
    <source>
        <dbReference type="ARBA" id="ARBA00022448"/>
    </source>
</evidence>
<dbReference type="GO" id="GO:0016192">
    <property type="term" value="P:vesicle-mediated transport"/>
    <property type="evidence" value="ECO:0007669"/>
    <property type="project" value="UniProtKB-KW"/>
</dbReference>
<evidence type="ECO:0008006" key="16">
    <source>
        <dbReference type="Google" id="ProtNLM"/>
    </source>
</evidence>
<dbReference type="SUPFAM" id="SSF52540">
    <property type="entry name" value="P-loop containing nucleoside triphosphate hydrolases"/>
    <property type="match status" value="1"/>
</dbReference>
<dbReference type="InterPro" id="IPR006689">
    <property type="entry name" value="Small_GTPase_ARF/SAR"/>
</dbReference>
<dbReference type="GO" id="GO:0005525">
    <property type="term" value="F:GTP binding"/>
    <property type="evidence" value="ECO:0007669"/>
    <property type="project" value="UniProtKB-KW"/>
</dbReference>
<dbReference type="EMBL" id="CP097509">
    <property type="protein sequence ID" value="URE19162.1"/>
    <property type="molecule type" value="Genomic_DNA"/>
</dbReference>
<dbReference type="InterPro" id="IPR027417">
    <property type="entry name" value="P-loop_NTPase"/>
</dbReference>
<comment type="subcellular location">
    <subcellularLocation>
        <location evidence="1">Golgi apparatus</location>
    </subcellularLocation>
</comment>
<evidence type="ECO:0000256" key="9">
    <source>
        <dbReference type="ARBA" id="ARBA00023134"/>
    </source>
</evidence>
<evidence type="ECO:0000256" key="7">
    <source>
        <dbReference type="ARBA" id="ARBA00022927"/>
    </source>
</evidence>
<keyword evidence="5 11" id="KW-0547">Nucleotide-binding</keyword>
<sequence>MGQAFRKLFDRFFGPVEMRVVMLGLDAAGKTTILYKLHIGEVLSTVPTIGFNVEKVQYKNVVFTVWDVGGQEKLRPLWRHYFSNTDALIYVVDSLDRERIGKAKEEFQAIIRDPFMLSSVILVFANKQDLKGAMTTMEVSEGLGLYDLRNRTWHVQGTCALSGDGLYEGLDWLVTALKELQNLGVFGTWCCSSNMATGKIIGAIVASFAVSYACDTLISDRKIFGGTTPKTVSDKEWWEATDKKFQAWPRTAGPPVVMNPISRQNFIVKSSES</sequence>
<evidence type="ECO:0000256" key="2">
    <source>
        <dbReference type="ARBA" id="ARBA00010290"/>
    </source>
</evidence>
<feature type="binding site" evidence="11">
    <location>
        <begin position="24"/>
        <end position="31"/>
    </location>
    <ligand>
        <name>GTP</name>
        <dbReference type="ChEBI" id="CHEBI:37565"/>
    </ligand>
</feature>
<evidence type="ECO:0000256" key="5">
    <source>
        <dbReference type="ARBA" id="ARBA00022741"/>
    </source>
</evidence>
<dbReference type="PRINTS" id="PR00328">
    <property type="entry name" value="SAR1GTPBP"/>
</dbReference>
<dbReference type="AlphaFoldDB" id="A0A9E7KHX8"/>
<keyword evidence="12" id="KW-0479">Metal-binding</keyword>
<dbReference type="PANTHER" id="PTHR11711">
    <property type="entry name" value="ADP RIBOSYLATION FACTOR-RELATED"/>
    <property type="match status" value="1"/>
</dbReference>
<dbReference type="Proteomes" id="UP001055439">
    <property type="component" value="Chromosome 7"/>
</dbReference>
<keyword evidence="8" id="KW-0333">Golgi apparatus</keyword>
<proteinExistence type="inferred from homology"/>
<evidence type="ECO:0000256" key="11">
    <source>
        <dbReference type="PIRSR" id="PIRSR606689-1"/>
    </source>
</evidence>
<evidence type="ECO:0000313" key="15">
    <source>
        <dbReference type="Proteomes" id="UP001055439"/>
    </source>
</evidence>
<evidence type="ECO:0000256" key="1">
    <source>
        <dbReference type="ARBA" id="ARBA00004555"/>
    </source>
</evidence>
<dbReference type="GO" id="GO:0015031">
    <property type="term" value="P:protein transport"/>
    <property type="evidence" value="ECO:0007669"/>
    <property type="project" value="UniProtKB-KW"/>
</dbReference>
<dbReference type="Pfam" id="PF00025">
    <property type="entry name" value="Arf"/>
    <property type="match status" value="1"/>
</dbReference>
<keyword evidence="6" id="KW-0931">ER-Golgi transport</keyword>
<dbReference type="FunFam" id="3.40.50.300:FF:000548">
    <property type="entry name" value="ADP-ribosylation factor 2"/>
    <property type="match status" value="1"/>
</dbReference>
<feature type="binding site" evidence="12">
    <location>
        <position position="31"/>
    </location>
    <ligand>
        <name>Mg(2+)</name>
        <dbReference type="ChEBI" id="CHEBI:18420"/>
    </ligand>
</feature>
<dbReference type="NCBIfam" id="TIGR00231">
    <property type="entry name" value="small_GTP"/>
    <property type="match status" value="1"/>
</dbReference>
<dbReference type="InterPro" id="IPR005225">
    <property type="entry name" value="Small_GTP-bd"/>
</dbReference>
<dbReference type="InterPro" id="IPR009515">
    <property type="entry name" value="DUF1138"/>
</dbReference>
<evidence type="ECO:0000256" key="13">
    <source>
        <dbReference type="RuleBase" id="RU003925"/>
    </source>
</evidence>
<keyword evidence="9 11" id="KW-0342">GTP-binding</keyword>
<evidence type="ECO:0000256" key="4">
    <source>
        <dbReference type="ARBA" id="ARBA00022707"/>
    </source>
</evidence>
<accession>A0A9E7KHX8</accession>
<feature type="binding site" evidence="12">
    <location>
        <position position="48"/>
    </location>
    <ligand>
        <name>Mg(2+)</name>
        <dbReference type="ChEBI" id="CHEBI:18420"/>
    </ligand>
</feature>
<dbReference type="Gene3D" id="3.40.50.300">
    <property type="entry name" value="P-loop containing nucleotide triphosphate hydrolases"/>
    <property type="match status" value="1"/>
</dbReference>
<name>A0A9E7KHX8_9LILI</name>
<feature type="binding site" evidence="11">
    <location>
        <position position="70"/>
    </location>
    <ligand>
        <name>GTP</name>
        <dbReference type="ChEBI" id="CHEBI:37565"/>
    </ligand>
</feature>
<dbReference type="GO" id="GO:0003924">
    <property type="term" value="F:GTPase activity"/>
    <property type="evidence" value="ECO:0007669"/>
    <property type="project" value="InterPro"/>
</dbReference>
<keyword evidence="10" id="KW-0449">Lipoprotein</keyword>
<evidence type="ECO:0000256" key="6">
    <source>
        <dbReference type="ARBA" id="ARBA00022892"/>
    </source>
</evidence>
<evidence type="ECO:0000256" key="8">
    <source>
        <dbReference type="ARBA" id="ARBA00023034"/>
    </source>
</evidence>
<dbReference type="InterPro" id="IPR024156">
    <property type="entry name" value="Small_GTPase_ARF"/>
</dbReference>
<dbReference type="CDD" id="cd04150">
    <property type="entry name" value="Arf1_5_like"/>
    <property type="match status" value="1"/>
</dbReference>
<dbReference type="Pfam" id="PF06592">
    <property type="entry name" value="DUF1138"/>
    <property type="match status" value="1"/>
</dbReference>
<keyword evidence="7" id="KW-0653">Protein transport</keyword>
<evidence type="ECO:0000313" key="14">
    <source>
        <dbReference type="EMBL" id="URE19162.1"/>
    </source>
</evidence>
<protein>
    <recommendedName>
        <fullName evidence="16">ADP-ribosylation factor</fullName>
    </recommendedName>
</protein>
<keyword evidence="15" id="KW-1185">Reference proteome</keyword>
<feature type="binding site" evidence="11">
    <location>
        <begin position="126"/>
        <end position="129"/>
    </location>
    <ligand>
        <name>GTP</name>
        <dbReference type="ChEBI" id="CHEBI:37565"/>
    </ligand>
</feature>
<dbReference type="SMART" id="SM00178">
    <property type="entry name" value="SAR"/>
    <property type="match status" value="1"/>
</dbReference>
<organism evidence="14 15">
    <name type="scientific">Musa troglodytarum</name>
    <name type="common">fe'i banana</name>
    <dbReference type="NCBI Taxonomy" id="320322"/>
    <lineage>
        <taxon>Eukaryota</taxon>
        <taxon>Viridiplantae</taxon>
        <taxon>Streptophyta</taxon>
        <taxon>Embryophyta</taxon>
        <taxon>Tracheophyta</taxon>
        <taxon>Spermatophyta</taxon>
        <taxon>Magnoliopsida</taxon>
        <taxon>Liliopsida</taxon>
        <taxon>Zingiberales</taxon>
        <taxon>Musaceae</taxon>
        <taxon>Musa</taxon>
    </lineage>
</organism>
<evidence type="ECO:0000256" key="12">
    <source>
        <dbReference type="PIRSR" id="PIRSR606689-2"/>
    </source>
</evidence>
<keyword evidence="12" id="KW-0460">Magnesium</keyword>
<reference evidence="14" key="1">
    <citation type="submission" date="2022-05" db="EMBL/GenBank/DDBJ databases">
        <title>The Musa troglodytarum L. genome provides insights into the mechanism of non-climacteric behaviour and enrichment of carotenoids.</title>
        <authorList>
            <person name="Wang J."/>
        </authorList>
    </citation>
    <scope>NUCLEOTIDE SEQUENCE</scope>
    <source>
        <tissue evidence="14">Leaf</tissue>
    </source>
</reference>
<dbReference type="OrthoDB" id="2011769at2759"/>
<dbReference type="PROSITE" id="PS51417">
    <property type="entry name" value="ARF"/>
    <property type="match status" value="1"/>
</dbReference>
<dbReference type="InterPro" id="IPR045872">
    <property type="entry name" value="Arf1-5-like"/>
</dbReference>
<gene>
    <name evidence="14" type="ORF">MUK42_10472</name>
</gene>
<dbReference type="GO" id="GO:0046872">
    <property type="term" value="F:metal ion binding"/>
    <property type="evidence" value="ECO:0007669"/>
    <property type="project" value="UniProtKB-KW"/>
</dbReference>